<gene>
    <name evidence="3" type="ORF">HMPREF1544_07761</name>
</gene>
<dbReference type="STRING" id="1220926.S2JS54"/>
<dbReference type="PANTHER" id="PTHR11188">
    <property type="entry name" value="ARRESTIN DOMAIN CONTAINING PROTEIN"/>
    <property type="match status" value="1"/>
</dbReference>
<evidence type="ECO:0000256" key="1">
    <source>
        <dbReference type="SAM" id="MobiDB-lite"/>
    </source>
</evidence>
<accession>S2JS54</accession>
<dbReference type="PANTHER" id="PTHR11188:SF161">
    <property type="entry name" value="PH-RESPONSE REGULATOR PROTEIN PALF_RIM8"/>
    <property type="match status" value="1"/>
</dbReference>
<sequence length="515" mass="57500">MDITLFQQQRPHQQTQQHIHQQHFVIDDKDDKATKKRIDSAIAMKSNNQLLYISLKHPLDHIYLPGEEITGSVNISQLLASTTWKQSTARIDVHLACSFRACDSTMSSAKKQSVFKLMTSPIWISLSDTNKAAFSLTIPSHLPAYSTHDKSINGRIEYKLKAVYEITDLPLSLYPKTSIPILISAQISTADPDYTIPMQNEKEITMIIPRDVVLKKSMLRKGDTGLVSAKLVIPHSCFLPGEAIPFALYVQHIAPIKQAQGVHVILERITTITTPTEEKRRVTAITTLNLPLLCNMDDYAATVNSSQQLKIPESTSPTLETTNKLIPFSIQYRLKALVNMDMHQCMEEIPQRKRDRAYNMMSKMMMVAAAAAASSDQHGVGPAFFYSTTIELDLPVRIGTTHDPIVTTNAPKHHSLPYPLHIAPTSCSSSLASAGQLMTSPDQYEHHHIHRFDSDPTFDRHSATAATNRSSVSTTMTEYLTLPSTSSEADEMYDRPPSAPPLTDLMDPPPRYLNE</sequence>
<dbReference type="GO" id="GO:0031625">
    <property type="term" value="F:ubiquitin protein ligase binding"/>
    <property type="evidence" value="ECO:0007669"/>
    <property type="project" value="TreeGrafter"/>
</dbReference>
<evidence type="ECO:0000259" key="2">
    <source>
        <dbReference type="Pfam" id="PF02752"/>
    </source>
</evidence>
<evidence type="ECO:0000313" key="4">
    <source>
        <dbReference type="Proteomes" id="UP000014254"/>
    </source>
</evidence>
<dbReference type="GO" id="GO:0005829">
    <property type="term" value="C:cytosol"/>
    <property type="evidence" value="ECO:0007669"/>
    <property type="project" value="TreeGrafter"/>
</dbReference>
<name>S2JS54_MUCC1</name>
<dbReference type="VEuPathDB" id="FungiDB:HMPREF1544_07761"/>
<proteinExistence type="predicted"/>
<protein>
    <recommendedName>
        <fullName evidence="2">Arrestin C-terminal-like domain-containing protein</fullName>
    </recommendedName>
</protein>
<dbReference type="InterPro" id="IPR014752">
    <property type="entry name" value="Arrestin-like_C"/>
</dbReference>
<dbReference type="InParanoid" id="S2JS54"/>
<dbReference type="GO" id="GO:0070086">
    <property type="term" value="P:ubiquitin-dependent endocytosis"/>
    <property type="evidence" value="ECO:0007669"/>
    <property type="project" value="TreeGrafter"/>
</dbReference>
<dbReference type="EMBL" id="KE124011">
    <property type="protein sequence ID" value="EPB85488.1"/>
    <property type="molecule type" value="Genomic_DNA"/>
</dbReference>
<feature type="domain" description="Arrestin C-terminal-like" evidence="2">
    <location>
        <begin position="224"/>
        <end position="345"/>
    </location>
</feature>
<dbReference type="GO" id="GO:0005886">
    <property type="term" value="C:plasma membrane"/>
    <property type="evidence" value="ECO:0007669"/>
    <property type="project" value="TreeGrafter"/>
</dbReference>
<dbReference type="AlphaFoldDB" id="S2JS54"/>
<dbReference type="Gene3D" id="2.60.40.640">
    <property type="match status" value="1"/>
</dbReference>
<dbReference type="Proteomes" id="UP000014254">
    <property type="component" value="Unassembled WGS sequence"/>
</dbReference>
<dbReference type="Pfam" id="PF02752">
    <property type="entry name" value="Arrestin_C"/>
    <property type="match status" value="1"/>
</dbReference>
<dbReference type="OrthoDB" id="7785529at2759"/>
<dbReference type="InterPro" id="IPR050357">
    <property type="entry name" value="Arrestin_domain-protein"/>
</dbReference>
<feature type="region of interest" description="Disordered" evidence="1">
    <location>
        <begin position="484"/>
        <end position="515"/>
    </location>
</feature>
<evidence type="ECO:0000313" key="3">
    <source>
        <dbReference type="EMBL" id="EPB85488.1"/>
    </source>
</evidence>
<dbReference type="OMA" id="HIAPIKQ"/>
<dbReference type="GO" id="GO:0030674">
    <property type="term" value="F:protein-macromolecule adaptor activity"/>
    <property type="evidence" value="ECO:0007669"/>
    <property type="project" value="TreeGrafter"/>
</dbReference>
<dbReference type="InterPro" id="IPR011022">
    <property type="entry name" value="Arrestin_C-like"/>
</dbReference>
<organism evidence="3 4">
    <name type="scientific">Mucor circinelloides f. circinelloides (strain 1006PhL)</name>
    <name type="common">Mucormycosis agent</name>
    <name type="synonym">Calyptromyces circinelloides</name>
    <dbReference type="NCBI Taxonomy" id="1220926"/>
    <lineage>
        <taxon>Eukaryota</taxon>
        <taxon>Fungi</taxon>
        <taxon>Fungi incertae sedis</taxon>
        <taxon>Mucoromycota</taxon>
        <taxon>Mucoromycotina</taxon>
        <taxon>Mucoromycetes</taxon>
        <taxon>Mucorales</taxon>
        <taxon>Mucorineae</taxon>
        <taxon>Mucoraceae</taxon>
        <taxon>Mucor</taxon>
    </lineage>
</organism>
<keyword evidence="4" id="KW-1185">Reference proteome</keyword>
<reference evidence="4" key="1">
    <citation type="submission" date="2013-05" db="EMBL/GenBank/DDBJ databases">
        <title>The Genome sequence of Mucor circinelloides f. circinelloides 1006PhL.</title>
        <authorList>
            <consortium name="The Broad Institute Genomics Platform"/>
            <person name="Cuomo C."/>
            <person name="Earl A."/>
            <person name="Findley K."/>
            <person name="Lee S.C."/>
            <person name="Walker B."/>
            <person name="Young S."/>
            <person name="Zeng Q."/>
            <person name="Gargeya S."/>
            <person name="Fitzgerald M."/>
            <person name="Haas B."/>
            <person name="Abouelleil A."/>
            <person name="Allen A.W."/>
            <person name="Alvarado L."/>
            <person name="Arachchi H.M."/>
            <person name="Berlin A.M."/>
            <person name="Chapman S.B."/>
            <person name="Gainer-Dewar J."/>
            <person name="Goldberg J."/>
            <person name="Griggs A."/>
            <person name="Gujja S."/>
            <person name="Hansen M."/>
            <person name="Howarth C."/>
            <person name="Imamovic A."/>
            <person name="Ireland A."/>
            <person name="Larimer J."/>
            <person name="McCowan C."/>
            <person name="Murphy C."/>
            <person name="Pearson M."/>
            <person name="Poon T.W."/>
            <person name="Priest M."/>
            <person name="Roberts A."/>
            <person name="Saif S."/>
            <person name="Shea T."/>
            <person name="Sisk P."/>
            <person name="Sykes S."/>
            <person name="Wortman J."/>
            <person name="Nusbaum C."/>
            <person name="Birren B."/>
        </authorList>
    </citation>
    <scope>NUCLEOTIDE SEQUENCE [LARGE SCALE GENOMIC DNA]</scope>
    <source>
        <strain evidence="4">1006PhL</strain>
    </source>
</reference>